<dbReference type="GO" id="GO:0015031">
    <property type="term" value="P:protein transport"/>
    <property type="evidence" value="ECO:0007669"/>
    <property type="project" value="UniProtKB-KW"/>
</dbReference>
<evidence type="ECO:0000256" key="10">
    <source>
        <dbReference type="ARBA" id="ARBA00023225"/>
    </source>
</evidence>
<dbReference type="OrthoDB" id="7063681at2"/>
<dbReference type="InterPro" id="IPR053716">
    <property type="entry name" value="Flag_assembly_chemotaxis_eff"/>
</dbReference>
<feature type="compositionally biased region" description="Basic and acidic residues" evidence="12">
    <location>
        <begin position="120"/>
        <end position="132"/>
    </location>
</feature>
<evidence type="ECO:0000256" key="6">
    <source>
        <dbReference type="ARBA" id="ARBA00022500"/>
    </source>
</evidence>
<dbReference type="PANTHER" id="PTHR38786">
    <property type="entry name" value="FLAGELLAR FLIJ PROTEIN"/>
    <property type="match status" value="1"/>
</dbReference>
<keyword evidence="7" id="KW-1005">Bacterial flagellum biogenesis</keyword>
<evidence type="ECO:0000313" key="13">
    <source>
        <dbReference type="EMBL" id="SMF95497.1"/>
    </source>
</evidence>
<organism evidence="13 14">
    <name type="scientific">Methylomagnum ishizawai</name>
    <dbReference type="NCBI Taxonomy" id="1760988"/>
    <lineage>
        <taxon>Bacteria</taxon>
        <taxon>Pseudomonadati</taxon>
        <taxon>Pseudomonadota</taxon>
        <taxon>Gammaproteobacteria</taxon>
        <taxon>Methylococcales</taxon>
        <taxon>Methylococcaceae</taxon>
        <taxon>Methylomagnum</taxon>
    </lineage>
</organism>
<evidence type="ECO:0000256" key="1">
    <source>
        <dbReference type="ARBA" id="ARBA00004413"/>
    </source>
</evidence>
<dbReference type="PANTHER" id="PTHR38786:SF1">
    <property type="entry name" value="FLAGELLAR FLIJ PROTEIN"/>
    <property type="match status" value="1"/>
</dbReference>
<dbReference type="RefSeq" id="WP_085213767.1">
    <property type="nucleotide sequence ID" value="NZ_FXAM01000001.1"/>
</dbReference>
<keyword evidence="11" id="KW-0175">Coiled coil</keyword>
<evidence type="ECO:0000313" key="14">
    <source>
        <dbReference type="Proteomes" id="UP000192923"/>
    </source>
</evidence>
<evidence type="ECO:0000256" key="3">
    <source>
        <dbReference type="ARBA" id="ARBA00020392"/>
    </source>
</evidence>
<dbReference type="GO" id="GO:0044781">
    <property type="term" value="P:bacterial-type flagellum organization"/>
    <property type="evidence" value="ECO:0007669"/>
    <property type="project" value="UniProtKB-KW"/>
</dbReference>
<dbReference type="GO" id="GO:0009288">
    <property type="term" value="C:bacterial-type flagellum"/>
    <property type="evidence" value="ECO:0007669"/>
    <property type="project" value="InterPro"/>
</dbReference>
<keyword evidence="14" id="KW-1185">Reference proteome</keyword>
<keyword evidence="10" id="KW-1006">Bacterial flagellum protein export</keyword>
<proteinExistence type="inferred from homology"/>
<feature type="coiled-coil region" evidence="11">
    <location>
        <begin position="18"/>
        <end position="52"/>
    </location>
</feature>
<dbReference type="GO" id="GO:0006935">
    <property type="term" value="P:chemotaxis"/>
    <property type="evidence" value="ECO:0007669"/>
    <property type="project" value="UniProtKB-KW"/>
</dbReference>
<evidence type="ECO:0000256" key="8">
    <source>
        <dbReference type="ARBA" id="ARBA00022927"/>
    </source>
</evidence>
<dbReference type="InterPro" id="IPR052570">
    <property type="entry name" value="FliJ"/>
</dbReference>
<sequence length="153" mass="17878">MKRSERLNSILELATAREQEAAQQLGEMTRKLENARRNLDNLRSFQDNYSQKFRDTGDQGLGMRQLLEYRAFLAKINGAVLEQERIVGNVEKNLAQSRTHWEATRRQTLGMKTVVDKARAEERHLEERRRQAEEDERASRRRDRGGDALSMGY</sequence>
<evidence type="ECO:0000256" key="5">
    <source>
        <dbReference type="ARBA" id="ARBA00022475"/>
    </source>
</evidence>
<dbReference type="GO" id="GO:0003774">
    <property type="term" value="F:cytoskeletal motor activity"/>
    <property type="evidence" value="ECO:0007669"/>
    <property type="project" value="InterPro"/>
</dbReference>
<dbReference type="InterPro" id="IPR012823">
    <property type="entry name" value="Flagell_FliJ"/>
</dbReference>
<dbReference type="Pfam" id="PF02050">
    <property type="entry name" value="FliJ"/>
    <property type="match status" value="1"/>
</dbReference>
<keyword evidence="13" id="KW-0966">Cell projection</keyword>
<dbReference type="AlphaFoldDB" id="A0A1Y6CYP1"/>
<keyword evidence="8" id="KW-0653">Protein transport</keyword>
<evidence type="ECO:0000256" key="9">
    <source>
        <dbReference type="ARBA" id="ARBA00023136"/>
    </source>
</evidence>
<evidence type="ECO:0000256" key="7">
    <source>
        <dbReference type="ARBA" id="ARBA00022795"/>
    </source>
</evidence>
<evidence type="ECO:0000256" key="4">
    <source>
        <dbReference type="ARBA" id="ARBA00022448"/>
    </source>
</evidence>
<evidence type="ECO:0000256" key="2">
    <source>
        <dbReference type="ARBA" id="ARBA00010004"/>
    </source>
</evidence>
<dbReference type="InterPro" id="IPR018006">
    <property type="entry name" value="Flag_FliJ_proteobac"/>
</dbReference>
<dbReference type="STRING" id="1760988.SAMN02949497_2862"/>
<evidence type="ECO:0000256" key="11">
    <source>
        <dbReference type="SAM" id="Coils"/>
    </source>
</evidence>
<dbReference type="PIRSF" id="PIRSF019404">
    <property type="entry name" value="FliJ"/>
    <property type="match status" value="1"/>
</dbReference>
<keyword evidence="13" id="KW-0969">Cilium</keyword>
<reference evidence="13 14" key="1">
    <citation type="submission" date="2016-12" db="EMBL/GenBank/DDBJ databases">
        <authorList>
            <person name="Song W.-J."/>
            <person name="Kurnit D.M."/>
        </authorList>
    </citation>
    <scope>NUCLEOTIDE SEQUENCE [LARGE SCALE GENOMIC DNA]</scope>
    <source>
        <strain evidence="13 14">175</strain>
    </source>
</reference>
<comment type="subcellular location">
    <subcellularLocation>
        <location evidence="1">Cell membrane</location>
        <topology evidence="1">Peripheral membrane protein</topology>
        <orientation evidence="1">Cytoplasmic side</orientation>
    </subcellularLocation>
</comment>
<keyword evidence="4" id="KW-0813">Transport</keyword>
<dbReference type="Proteomes" id="UP000192923">
    <property type="component" value="Unassembled WGS sequence"/>
</dbReference>
<dbReference type="GO" id="GO:0005886">
    <property type="term" value="C:plasma membrane"/>
    <property type="evidence" value="ECO:0007669"/>
    <property type="project" value="UniProtKB-SubCell"/>
</dbReference>
<name>A0A1Y6CYP1_9GAMM</name>
<evidence type="ECO:0000256" key="12">
    <source>
        <dbReference type="SAM" id="MobiDB-lite"/>
    </source>
</evidence>
<keyword evidence="9" id="KW-0472">Membrane</keyword>
<keyword evidence="6" id="KW-0145">Chemotaxis</keyword>
<keyword evidence="5" id="KW-1003">Cell membrane</keyword>
<protein>
    <recommendedName>
        <fullName evidence="3">Flagellar FliJ protein</fullName>
    </recommendedName>
</protein>
<feature type="region of interest" description="Disordered" evidence="12">
    <location>
        <begin position="120"/>
        <end position="153"/>
    </location>
</feature>
<dbReference type="GO" id="GO:0071973">
    <property type="term" value="P:bacterial-type flagellum-dependent cell motility"/>
    <property type="evidence" value="ECO:0007669"/>
    <property type="project" value="InterPro"/>
</dbReference>
<accession>A0A1Y6CYP1</accession>
<gene>
    <name evidence="13" type="ORF">SAMN02949497_2862</name>
</gene>
<comment type="similarity">
    <text evidence="2">Belongs to the FliJ family.</text>
</comment>
<keyword evidence="13" id="KW-0282">Flagellum</keyword>
<dbReference type="Gene3D" id="1.10.287.1700">
    <property type="match status" value="1"/>
</dbReference>
<dbReference type="NCBIfam" id="TIGR02473">
    <property type="entry name" value="flagell_FliJ"/>
    <property type="match status" value="1"/>
</dbReference>
<dbReference type="EMBL" id="FXAM01000001">
    <property type="protein sequence ID" value="SMF95497.1"/>
    <property type="molecule type" value="Genomic_DNA"/>
</dbReference>